<accession>A8ZUE3</accession>
<evidence type="ECO:0000256" key="5">
    <source>
        <dbReference type="ARBA" id="ARBA00023069"/>
    </source>
</evidence>
<dbReference type="HOGENOM" id="CLU_236240_0_0_7"/>
<keyword evidence="4" id="KW-0963">Cytoplasm</keyword>
<evidence type="ECO:0000259" key="7">
    <source>
        <dbReference type="Pfam" id="PF07705"/>
    </source>
</evidence>
<sequence>MAWANNQTATITVRNNDDSGDYETIAVTADNPDPDPVASRVTPSDSSVTLSYGASQKFTVRGEDDGGDLDEVVWTLSGAESDTDTDSVGFGGSIDTTDFKDVGDYTFNTPGDYTLRARVYDVSGDYDDAVWSIHVNDPPQANLIISSLTLSQASGYPGQSVDVNSITKNAGDADTGLSTWCKVRYYLGRSSGEQWREIGWGWTPNLQEVNGIAVDEEEPDGISWTVDADLTPGRYYITAVADADDDIDESDESDSRTVTFDVTAVPQPNLIVSSLTLSQASGYPGQSVDVNSITKNAGDADTGLSTWCKVRYYLGRSSGEQWREIGWGWTPNLQEVNGIAVDEEEPDGISWTVDADLTPGRYYITAVADADDDIDESDESDSRTVTFDVTAVPQPNLIVSSLTLSQASGYPGQSVDVNSITKNAGDADTGLSTWCKVRYYLGRSSGEQWREIGWGWTPNLQEVNGIAVDEEEPDGISWTVDADLTPGRYYITAVADADDDIDESDESDSRTVTFDVTGPDLIGGGGYLSQTYFPGDTVEFSFAVRNDGNAPGSAGTVHYFAHKDTASYADDDRFTSTSYGALAADGGQQSQNFDWPIPTDATQGTYSVTYWVDVNDTSNESNEDNNKGEWIVTVSRKPEIAISSSTLPDLMDKNYLPHLVDVDGSGDTYDPFIDWDADGQKDSGWTAHSSRCFGPGDTVAIHVMVESSVAATKTAKVKAYYNESSPDESGRVFIGQTTASIPVVEGTYNGLPLTLPGSRNLIVEWQPPAVGQYYIQVELEEYSDEAWVPVGSEWIDGSVDGIAASPMLVTDEKPIILAHGWSGQGSNFGELELLLELTYGRPVRKFEYETAKVDLGPESYKYPRVDVEVPGKVTLIKQLADFVAEPNGPGFQGFDCFDAIAHSYGGLIVRRYALEAYSKLDRLITLGTPHYGGNAADAVSFLLNNQAHDLEFGSPLQWRIFLGWASLTTLPDTLAIVGTDNAAWGNYNTSDGIVRCSSASLENLGCPVYYVPHAHSGGFGAGGISPGMAVIEDQTHESWAPIRHFFMDPPDVYPYYSDGGAAEPGNAGGEDDVGDNRHEKALESAIAWVVAQDGGPDALLQLDFDDVIWNKNIVDYHYKGINGDSGIYFVGGRKADGDDLSGFENFADYQIDVSPAGQPTLSDSFRLKAGETFVSIIDFSDAPDTPTPIAPEDDNILTSLTPTLAWSAFNSGTPGRTQAGFEVRVRCDTDNDAIVYSNYVESTSGTTHAIPAGVLENNKHYHWHVRYQDNTGVWSAWSADDPNPHQDFYTVEAGAFVIYSDHGSPNPAPGSYAWVSGQTMPGGSVASPADQSDGTRWMCTGYAGTGSAPTGSGTSYPSFEIYEGSTLRWNWQAQYQVTPETDGNGTISPSTSSWEDEGTDVTFTAEADIGFTVDSWLVNGMMVQYGGNSYMQSNILQPLTVQVTFRSTVPGPYTVNYNANNATSGSVPDSQTKIHNVALTLQTNTGNLARTGYTFIAWNTSSSGTGTHYAPGGIYTANASDILYAEWTTALFPIISLAGDLSFGDTTIGQNSQSTLRINNSGTKTLTVSGISYSSSVFSGNWSGTIDAGDYHDVTVTFSPTAAQSYGGTITVNANEISGIDTIACSGIGVSEAPSVTLGEAVDNLSLDLVTGGHADWFGQDGIFYYDGDAAQSGNIGNAFQSWMGATLNGPGTLSFYWKVSSELNCDYLEFTIDGASQASISGEVDWEEQVYKIDQQECYVDWNYDKDTSNSEGFDCGWVDRVLWIPDVCSYSLSPSAMDFDADGRHDSATVNTDANCPWIAVSNDDWITVYPDWDSGVGDGEFSFVVEENTGTKRRTGTITVVDKIFTVTQEKEDVPVPAAGGGGGGGGGCFLDSLQQ</sequence>
<evidence type="ECO:0000256" key="1">
    <source>
        <dbReference type="ARBA" id="ARBA00004138"/>
    </source>
</evidence>
<feature type="domain" description="CARDB" evidence="7">
    <location>
        <begin position="141"/>
        <end position="254"/>
    </location>
</feature>
<evidence type="ECO:0008006" key="12">
    <source>
        <dbReference type="Google" id="ProtNLM"/>
    </source>
</evidence>
<dbReference type="InterPro" id="IPR011635">
    <property type="entry name" value="CARDB"/>
</dbReference>
<feature type="domain" description="CARDB" evidence="7">
    <location>
        <begin position="519"/>
        <end position="627"/>
    </location>
</feature>
<dbReference type="InterPro" id="IPR013378">
    <property type="entry name" value="InlB-like_B-rpt"/>
</dbReference>
<dbReference type="GO" id="GO:0030313">
    <property type="term" value="C:cell envelope"/>
    <property type="evidence" value="ECO:0007669"/>
    <property type="project" value="UniProtKB-SubCell"/>
</dbReference>
<gene>
    <name evidence="10" type="ordered locus">Dole_2171</name>
</gene>
<evidence type="ECO:0000256" key="2">
    <source>
        <dbReference type="ARBA" id="ARBA00004196"/>
    </source>
</evidence>
<dbReference type="Pfam" id="PF25788">
    <property type="entry name" value="Ig_Rha78A_N"/>
    <property type="match status" value="1"/>
</dbReference>
<comment type="subcellular location">
    <subcellularLocation>
        <location evidence="2">Cell envelope</location>
    </subcellularLocation>
    <subcellularLocation>
        <location evidence="1">Cell projection</location>
        <location evidence="1">Cilium</location>
    </subcellularLocation>
    <subcellularLocation>
        <location evidence="3">Cytoplasm</location>
    </subcellularLocation>
</comment>
<dbReference type="InterPro" id="IPR053879">
    <property type="entry name" value="HYDIN_VesB_CFA65-like_Ig"/>
</dbReference>
<feature type="domain" description="CARDB" evidence="7">
    <location>
        <begin position="267"/>
        <end position="381"/>
    </location>
</feature>
<evidence type="ECO:0000256" key="3">
    <source>
        <dbReference type="ARBA" id="ARBA00004496"/>
    </source>
</evidence>
<dbReference type="eggNOG" id="COG1572">
    <property type="taxonomic scope" value="Bacteria"/>
</dbReference>
<keyword evidence="5" id="KW-0969">Cilium</keyword>
<feature type="domain" description="BACON" evidence="8">
    <location>
        <begin position="1800"/>
        <end position="1853"/>
    </location>
</feature>
<proteinExistence type="predicted"/>
<dbReference type="Pfam" id="PF09479">
    <property type="entry name" value="Flg_new"/>
    <property type="match status" value="1"/>
</dbReference>
<name>A8ZUE3_DESOH</name>
<dbReference type="Gene3D" id="2.60.40.4270">
    <property type="entry name" value="Listeria-Bacteroides repeat domain"/>
    <property type="match status" value="1"/>
</dbReference>
<dbReference type="Pfam" id="PF22544">
    <property type="entry name" value="HYDIN_VesB_CFA65-like_Ig"/>
    <property type="match status" value="1"/>
</dbReference>
<dbReference type="Gene3D" id="3.40.50.1820">
    <property type="entry name" value="alpha/beta hydrolase"/>
    <property type="match status" value="1"/>
</dbReference>
<dbReference type="InterPro" id="IPR029058">
    <property type="entry name" value="AB_hydrolase_fold"/>
</dbReference>
<evidence type="ECO:0000259" key="9">
    <source>
        <dbReference type="Pfam" id="PF22544"/>
    </source>
</evidence>
<dbReference type="InterPro" id="IPR042229">
    <property type="entry name" value="Listeria/Bacterioides_rpt_sf"/>
</dbReference>
<dbReference type="Proteomes" id="UP000008561">
    <property type="component" value="Chromosome"/>
</dbReference>
<feature type="domain" description="CARDB" evidence="7">
    <location>
        <begin position="394"/>
        <end position="508"/>
    </location>
</feature>
<dbReference type="InterPro" id="IPR013783">
    <property type="entry name" value="Ig-like_fold"/>
</dbReference>
<dbReference type="CDD" id="cd14948">
    <property type="entry name" value="BACON"/>
    <property type="match status" value="1"/>
</dbReference>
<dbReference type="GO" id="GO:0005737">
    <property type="term" value="C:cytoplasm"/>
    <property type="evidence" value="ECO:0007669"/>
    <property type="project" value="UniProtKB-SubCell"/>
</dbReference>
<dbReference type="Pfam" id="PF13004">
    <property type="entry name" value="BACON"/>
    <property type="match status" value="1"/>
</dbReference>
<dbReference type="STRING" id="96561.Dole_2171"/>
<dbReference type="Pfam" id="PF07705">
    <property type="entry name" value="CARDB"/>
    <property type="match status" value="4"/>
</dbReference>
<dbReference type="Gene3D" id="2.60.40.10">
    <property type="entry name" value="Immunoglobulins"/>
    <property type="match status" value="7"/>
</dbReference>
<dbReference type="InterPro" id="IPR024361">
    <property type="entry name" value="BACON"/>
</dbReference>
<evidence type="ECO:0000313" key="10">
    <source>
        <dbReference type="EMBL" id="ABW67975.1"/>
    </source>
</evidence>
<organism evidence="10 11">
    <name type="scientific">Desulfosudis oleivorans (strain DSM 6200 / JCM 39069 / Hxd3)</name>
    <name type="common">Desulfococcus oleovorans</name>
    <dbReference type="NCBI Taxonomy" id="96561"/>
    <lineage>
        <taxon>Bacteria</taxon>
        <taxon>Pseudomonadati</taxon>
        <taxon>Thermodesulfobacteriota</taxon>
        <taxon>Desulfobacteria</taxon>
        <taxon>Desulfobacterales</taxon>
        <taxon>Desulfosudaceae</taxon>
        <taxon>Desulfosudis</taxon>
    </lineage>
</organism>
<keyword evidence="11" id="KW-1185">Reference proteome</keyword>
<evidence type="ECO:0000259" key="8">
    <source>
        <dbReference type="Pfam" id="PF13004"/>
    </source>
</evidence>
<dbReference type="EMBL" id="CP000859">
    <property type="protein sequence ID" value="ABW67975.1"/>
    <property type="molecule type" value="Genomic_DNA"/>
</dbReference>
<reference evidence="10 11" key="1">
    <citation type="submission" date="2007-10" db="EMBL/GenBank/DDBJ databases">
        <title>Complete sequence of Desulfococcus oleovorans Hxd3.</title>
        <authorList>
            <consortium name="US DOE Joint Genome Institute"/>
            <person name="Copeland A."/>
            <person name="Lucas S."/>
            <person name="Lapidus A."/>
            <person name="Barry K."/>
            <person name="Glavina del Rio T."/>
            <person name="Dalin E."/>
            <person name="Tice H."/>
            <person name="Pitluck S."/>
            <person name="Kiss H."/>
            <person name="Brettin T."/>
            <person name="Bruce D."/>
            <person name="Detter J.C."/>
            <person name="Han C."/>
            <person name="Schmutz J."/>
            <person name="Larimer F."/>
            <person name="Land M."/>
            <person name="Hauser L."/>
            <person name="Kyrpides N."/>
            <person name="Kim E."/>
            <person name="Wawrik B."/>
            <person name="Richardson P."/>
        </authorList>
    </citation>
    <scope>NUCLEOTIDE SEQUENCE [LARGE SCALE GENOMIC DNA]</scope>
    <source>
        <strain evidence="11">DSM 6200 / JCM 39069 / Hxd3</strain>
    </source>
</reference>
<keyword evidence="6" id="KW-0966">Cell projection</keyword>
<evidence type="ECO:0000256" key="4">
    <source>
        <dbReference type="ARBA" id="ARBA00022490"/>
    </source>
</evidence>
<feature type="domain" description="HYDIN/VesB/CFA65-like Ig-like" evidence="9">
    <location>
        <begin position="1533"/>
        <end position="1619"/>
    </location>
</feature>
<dbReference type="SUPFAM" id="SSF53474">
    <property type="entry name" value="alpha/beta-Hydrolases"/>
    <property type="match status" value="1"/>
</dbReference>
<protein>
    <recommendedName>
        <fullName evidence="12">Choice-of-anchor D domain-containing protein</fullName>
    </recommendedName>
</protein>
<dbReference type="KEGG" id="dol:Dole_2171"/>
<evidence type="ECO:0000313" key="11">
    <source>
        <dbReference type="Proteomes" id="UP000008561"/>
    </source>
</evidence>
<dbReference type="eggNOG" id="COG1075">
    <property type="taxonomic scope" value="Bacteria"/>
</dbReference>
<evidence type="ECO:0000256" key="6">
    <source>
        <dbReference type="ARBA" id="ARBA00023273"/>
    </source>
</evidence>